<evidence type="ECO:0000313" key="1">
    <source>
        <dbReference type="EMBL" id="MBB5802143.1"/>
    </source>
</evidence>
<keyword evidence="2" id="KW-1185">Reference proteome</keyword>
<proteinExistence type="predicted"/>
<comment type="caution">
    <text evidence="1">The sequence shown here is derived from an EMBL/GenBank/DDBJ whole genome shotgun (WGS) entry which is preliminary data.</text>
</comment>
<protein>
    <submittedName>
        <fullName evidence="1">Uncharacterized protein</fullName>
    </submittedName>
</protein>
<dbReference type="RefSeq" id="WP_184918679.1">
    <property type="nucleotide sequence ID" value="NZ_JACHMO010000001.1"/>
</dbReference>
<sequence length="129" mass="14371">MSEDVPSWPEELLVEGCRWLRRIVGMQEQRLGFRQRRDTLELAGWLALLVGCLEYDMGDRRASEAARRLALSLGQEIGSAGVLGWAHEMKAWFALTSGDYRGVVAAARAGQTASSLVQRQRVEVTLKVP</sequence>
<name>A0A7W9HH29_9PSEU</name>
<reference evidence="1 2" key="1">
    <citation type="submission" date="2020-08" db="EMBL/GenBank/DDBJ databases">
        <title>Sequencing the genomes of 1000 actinobacteria strains.</title>
        <authorList>
            <person name="Klenk H.-P."/>
        </authorList>
    </citation>
    <scope>NUCLEOTIDE SEQUENCE [LARGE SCALE GENOMIC DNA]</scope>
    <source>
        <strain evidence="1 2">DSM 45486</strain>
    </source>
</reference>
<dbReference type="Proteomes" id="UP000552097">
    <property type="component" value="Unassembled WGS sequence"/>
</dbReference>
<dbReference type="EMBL" id="JACHMO010000001">
    <property type="protein sequence ID" value="MBB5802143.1"/>
    <property type="molecule type" value="Genomic_DNA"/>
</dbReference>
<evidence type="ECO:0000313" key="2">
    <source>
        <dbReference type="Proteomes" id="UP000552097"/>
    </source>
</evidence>
<organism evidence="1 2">
    <name type="scientific">Saccharothrix ecbatanensis</name>
    <dbReference type="NCBI Taxonomy" id="1105145"/>
    <lineage>
        <taxon>Bacteria</taxon>
        <taxon>Bacillati</taxon>
        <taxon>Actinomycetota</taxon>
        <taxon>Actinomycetes</taxon>
        <taxon>Pseudonocardiales</taxon>
        <taxon>Pseudonocardiaceae</taxon>
        <taxon>Saccharothrix</taxon>
    </lineage>
</organism>
<dbReference type="AlphaFoldDB" id="A0A7W9HH29"/>
<gene>
    <name evidence="1" type="ORF">F4560_001911</name>
</gene>
<accession>A0A7W9HH29</accession>